<keyword evidence="2" id="KW-0812">Transmembrane</keyword>
<dbReference type="InterPro" id="IPR011055">
    <property type="entry name" value="Dup_hybrid_motif"/>
</dbReference>
<accession>A0A563VIH4</accession>
<evidence type="ECO:0000259" key="3">
    <source>
        <dbReference type="PROSITE" id="PS51782"/>
    </source>
</evidence>
<dbReference type="CDD" id="cd12797">
    <property type="entry name" value="M23_peptidase"/>
    <property type="match status" value="1"/>
</dbReference>
<name>A0A563VIH4_9CYAN</name>
<dbReference type="PANTHER" id="PTHR21666">
    <property type="entry name" value="PEPTIDASE-RELATED"/>
    <property type="match status" value="1"/>
</dbReference>
<organism evidence="4 5">
    <name type="scientific">Hyella patelloides LEGE 07179</name>
    <dbReference type="NCBI Taxonomy" id="945734"/>
    <lineage>
        <taxon>Bacteria</taxon>
        <taxon>Bacillati</taxon>
        <taxon>Cyanobacteriota</taxon>
        <taxon>Cyanophyceae</taxon>
        <taxon>Pleurocapsales</taxon>
        <taxon>Hyellaceae</taxon>
        <taxon>Hyella</taxon>
    </lineage>
</organism>
<sequence length="532" mass="57896">MAMQEQKSPVSSQLPNPLLLADKKEQAISTSNHKKRNFLKTWGLGLIASISSLGATVFFHQPAQAKATIFDHKGRALIAELPSLDTRAIQSMQSNQKSGSIGGANANQEEATPTILIKSDLVRETTTEGIPQLPSLKLAKIETQETFQKIHTVRAGDTITEIARQYGISSNQIIEANQLTNPNFLNINYQLVIPSLELAQEHNYQRIEVSGDLAKRASEADHEVPRLRQDRRFSLSNNFANSSSKKPASLSSLVEKKAESGSKKQNLESIATNPVEKAEQTSDGNISQDSDPYISRLRQDIIQLRTRYQDQNGSNKTTAVVQPTESNERAGSKVSSETNASVLTNVSEENEQVSNDAQPRNPSLASAPTPAENFNTVISPSGNNSIAPDLPPLDSPEEHFPDNPVFDGYMWPAQGTLTSGWGWRWGRMHKGIDIAAPIGTPIMAAAPGEVIFAGWNSGGYGNLVKLRHSDGSVTFYAHNNRILVNSGQRVTQGQLIAEMGTTGRSTGPHLHFEIRPNGSTATNPMALLPQAR</sequence>
<feature type="region of interest" description="Disordered" evidence="1">
    <location>
        <begin position="235"/>
        <end position="294"/>
    </location>
</feature>
<protein>
    <submittedName>
        <fullName evidence="4">Metalloendopeptidase-like membrane protein</fullName>
    </submittedName>
</protein>
<feature type="transmembrane region" description="Helical" evidence="2">
    <location>
        <begin position="41"/>
        <end position="59"/>
    </location>
</feature>
<dbReference type="InterPro" id="IPR050570">
    <property type="entry name" value="Cell_wall_metabolism_enzyme"/>
</dbReference>
<keyword evidence="2" id="KW-1133">Transmembrane helix</keyword>
<dbReference type="OrthoDB" id="507840at2"/>
<dbReference type="SMART" id="SM00257">
    <property type="entry name" value="LysM"/>
    <property type="match status" value="1"/>
</dbReference>
<dbReference type="SUPFAM" id="SSF54106">
    <property type="entry name" value="LysM domain"/>
    <property type="match status" value="1"/>
</dbReference>
<dbReference type="SUPFAM" id="SSF51261">
    <property type="entry name" value="Duplicated hybrid motif"/>
    <property type="match status" value="1"/>
</dbReference>
<keyword evidence="2" id="KW-0472">Membrane</keyword>
<dbReference type="EMBL" id="CAACVJ010000001">
    <property type="protein sequence ID" value="VEP11216.1"/>
    <property type="molecule type" value="Genomic_DNA"/>
</dbReference>
<dbReference type="InterPro" id="IPR018392">
    <property type="entry name" value="LysM"/>
</dbReference>
<dbReference type="GO" id="GO:0004222">
    <property type="term" value="F:metalloendopeptidase activity"/>
    <property type="evidence" value="ECO:0007669"/>
    <property type="project" value="TreeGrafter"/>
</dbReference>
<feature type="compositionally biased region" description="Polar residues" evidence="1">
    <location>
        <begin position="281"/>
        <end position="290"/>
    </location>
</feature>
<feature type="compositionally biased region" description="Polar residues" evidence="1">
    <location>
        <begin position="309"/>
        <end position="325"/>
    </location>
</feature>
<dbReference type="Gene3D" id="3.10.350.10">
    <property type="entry name" value="LysM domain"/>
    <property type="match status" value="1"/>
</dbReference>
<proteinExistence type="predicted"/>
<dbReference type="Pfam" id="PF01476">
    <property type="entry name" value="LysM"/>
    <property type="match status" value="1"/>
</dbReference>
<dbReference type="Pfam" id="PF01551">
    <property type="entry name" value="Peptidase_M23"/>
    <property type="match status" value="1"/>
</dbReference>
<dbReference type="Proteomes" id="UP000320055">
    <property type="component" value="Unassembled WGS sequence"/>
</dbReference>
<feature type="region of interest" description="Disordered" evidence="1">
    <location>
        <begin position="306"/>
        <end position="398"/>
    </location>
</feature>
<feature type="compositionally biased region" description="Basic and acidic residues" evidence="1">
    <location>
        <begin position="254"/>
        <end position="266"/>
    </location>
</feature>
<feature type="compositionally biased region" description="Low complexity" evidence="1">
    <location>
        <begin position="235"/>
        <end position="253"/>
    </location>
</feature>
<feature type="compositionally biased region" description="Polar residues" evidence="1">
    <location>
        <begin position="333"/>
        <end position="386"/>
    </location>
</feature>
<evidence type="ECO:0000256" key="2">
    <source>
        <dbReference type="SAM" id="Phobius"/>
    </source>
</evidence>
<feature type="domain" description="LysM" evidence="3">
    <location>
        <begin position="149"/>
        <end position="193"/>
    </location>
</feature>
<evidence type="ECO:0000313" key="5">
    <source>
        <dbReference type="Proteomes" id="UP000320055"/>
    </source>
</evidence>
<dbReference type="PROSITE" id="PS51782">
    <property type="entry name" value="LYSM"/>
    <property type="match status" value="1"/>
</dbReference>
<dbReference type="Gene3D" id="2.70.70.10">
    <property type="entry name" value="Glucose Permease (Domain IIA)"/>
    <property type="match status" value="1"/>
</dbReference>
<reference evidence="4 5" key="1">
    <citation type="submission" date="2019-01" db="EMBL/GenBank/DDBJ databases">
        <authorList>
            <person name="Brito A."/>
        </authorList>
    </citation>
    <scope>NUCLEOTIDE SEQUENCE [LARGE SCALE GENOMIC DNA]</scope>
    <source>
        <strain evidence="4">1</strain>
    </source>
</reference>
<gene>
    <name evidence="4" type="ORF">H1P_10001</name>
</gene>
<dbReference type="CDD" id="cd00118">
    <property type="entry name" value="LysM"/>
    <property type="match status" value="1"/>
</dbReference>
<dbReference type="InterPro" id="IPR036779">
    <property type="entry name" value="LysM_dom_sf"/>
</dbReference>
<evidence type="ECO:0000256" key="1">
    <source>
        <dbReference type="SAM" id="MobiDB-lite"/>
    </source>
</evidence>
<keyword evidence="5" id="KW-1185">Reference proteome</keyword>
<dbReference type="InterPro" id="IPR016047">
    <property type="entry name" value="M23ase_b-sheet_dom"/>
</dbReference>
<dbReference type="PANTHER" id="PTHR21666:SF270">
    <property type="entry name" value="MUREIN HYDROLASE ACTIVATOR ENVC"/>
    <property type="match status" value="1"/>
</dbReference>
<evidence type="ECO:0000313" key="4">
    <source>
        <dbReference type="EMBL" id="VEP11216.1"/>
    </source>
</evidence>
<dbReference type="AlphaFoldDB" id="A0A563VIH4"/>